<evidence type="ECO:0000256" key="1">
    <source>
        <dbReference type="SAM" id="MobiDB-lite"/>
    </source>
</evidence>
<sequence>MSGMLAALVRRALGPRGASGDGREDGGPRLTELSHRVMFAFDICGFGRHPPHLHADLRGVLYGIVESSCAAHGVTWEGAYKEDRGDGMYFLAETPAITLVEDVALSIGTALRRHNRTVPGAAFRVRMAVHAGFVRHDGHGIVGSDIVLLFRLLDAPELRDALAGGHSGFAFAFSHEVFRRAADELALGRADYERVVMRTKEGGETAWIFRPGGPRPAGDRCRPSCGASAGDGDVEG</sequence>
<proteinExistence type="predicted"/>
<keyword evidence="3" id="KW-1185">Reference proteome</keyword>
<dbReference type="SUPFAM" id="SSF55073">
    <property type="entry name" value="Nucleotide cyclase"/>
    <property type="match status" value="1"/>
</dbReference>
<evidence type="ECO:0000313" key="2">
    <source>
        <dbReference type="EMBL" id="ROO84279.1"/>
    </source>
</evidence>
<dbReference type="InterPro" id="IPR029787">
    <property type="entry name" value="Nucleotide_cyclase"/>
</dbReference>
<name>A0A3N1CSJ0_9ACTN</name>
<protein>
    <recommendedName>
        <fullName evidence="4">Guanylate cyclase domain-containing protein</fullName>
    </recommendedName>
</protein>
<gene>
    <name evidence="2" type="ORF">EDD29_1799</name>
</gene>
<dbReference type="AlphaFoldDB" id="A0A3N1CSJ0"/>
<organism evidence="2 3">
    <name type="scientific">Actinocorallia herbida</name>
    <dbReference type="NCBI Taxonomy" id="58109"/>
    <lineage>
        <taxon>Bacteria</taxon>
        <taxon>Bacillati</taxon>
        <taxon>Actinomycetota</taxon>
        <taxon>Actinomycetes</taxon>
        <taxon>Streptosporangiales</taxon>
        <taxon>Thermomonosporaceae</taxon>
        <taxon>Actinocorallia</taxon>
    </lineage>
</organism>
<feature type="region of interest" description="Disordered" evidence="1">
    <location>
        <begin position="211"/>
        <end position="236"/>
    </location>
</feature>
<dbReference type="Proteomes" id="UP000272400">
    <property type="component" value="Unassembled WGS sequence"/>
</dbReference>
<dbReference type="Gene3D" id="3.30.70.1230">
    <property type="entry name" value="Nucleotide cyclase"/>
    <property type="match status" value="1"/>
</dbReference>
<evidence type="ECO:0008006" key="4">
    <source>
        <dbReference type="Google" id="ProtNLM"/>
    </source>
</evidence>
<accession>A0A3N1CSJ0</accession>
<reference evidence="2 3" key="1">
    <citation type="submission" date="2018-11" db="EMBL/GenBank/DDBJ databases">
        <title>Sequencing the genomes of 1000 actinobacteria strains.</title>
        <authorList>
            <person name="Klenk H.-P."/>
        </authorList>
    </citation>
    <scope>NUCLEOTIDE SEQUENCE [LARGE SCALE GENOMIC DNA]</scope>
    <source>
        <strain evidence="2 3">DSM 44254</strain>
    </source>
</reference>
<comment type="caution">
    <text evidence="2">The sequence shown here is derived from an EMBL/GenBank/DDBJ whole genome shotgun (WGS) entry which is preliminary data.</text>
</comment>
<dbReference type="EMBL" id="RJKE01000001">
    <property type="protein sequence ID" value="ROO84279.1"/>
    <property type="molecule type" value="Genomic_DNA"/>
</dbReference>
<evidence type="ECO:0000313" key="3">
    <source>
        <dbReference type="Proteomes" id="UP000272400"/>
    </source>
</evidence>